<dbReference type="InterPro" id="IPR055927">
    <property type="entry name" value="DUF7504"/>
</dbReference>
<evidence type="ECO:0008006" key="3">
    <source>
        <dbReference type="Google" id="ProtNLM"/>
    </source>
</evidence>
<protein>
    <recommendedName>
        <fullName evidence="3">DUF835 domain-containing protein</fullName>
    </recommendedName>
</protein>
<organism evidence="1 2">
    <name type="scientific">Halobacterium bonnevillei</name>
    <dbReference type="NCBI Taxonomy" id="2692200"/>
    <lineage>
        <taxon>Archaea</taxon>
        <taxon>Methanobacteriati</taxon>
        <taxon>Methanobacteriota</taxon>
        <taxon>Stenosarchaea group</taxon>
        <taxon>Halobacteria</taxon>
        <taxon>Halobacteriales</taxon>
        <taxon>Halobacteriaceae</taxon>
        <taxon>Halobacterium</taxon>
    </lineage>
</organism>
<evidence type="ECO:0000313" key="1">
    <source>
        <dbReference type="EMBL" id="MXR19193.1"/>
    </source>
</evidence>
<proteinExistence type="predicted"/>
<reference evidence="1 2" key="1">
    <citation type="submission" date="2019-12" db="EMBL/GenBank/DDBJ databases">
        <title>Isolation and characterization of three novel carbon monoxide-oxidizing members of Halobacteria from salione crusts and soils.</title>
        <authorList>
            <person name="Myers M.R."/>
            <person name="King G.M."/>
        </authorList>
    </citation>
    <scope>NUCLEOTIDE SEQUENCE [LARGE SCALE GENOMIC DNA]</scope>
    <source>
        <strain evidence="1 2">PCN9</strain>
    </source>
</reference>
<gene>
    <name evidence="1" type="ORF">GRX66_00720</name>
</gene>
<accession>A0A6B0SI46</accession>
<sequence length="183" mass="19016">MRGEGHSTEPNHILVVGQTASAADADQAGTSNVIGVTYSTDAESWLGQFQAGQDRVAVVSVGEHSRTAVGATASQDAGMDVLASVTGTVETVPEVDDVASVGMLVNDYLSAWQGTGDTTVFIDDLGAVLDVVSAETAFRFVHALLARSSSMDARVVAGFDTSKQPPHVVDTFAQLFDEVREGA</sequence>
<comment type="caution">
    <text evidence="1">The sequence shown here is derived from an EMBL/GenBank/DDBJ whole genome shotgun (WGS) entry which is preliminary data.</text>
</comment>
<dbReference type="Pfam" id="PF24336">
    <property type="entry name" value="DUF7504"/>
    <property type="match status" value="1"/>
</dbReference>
<keyword evidence="2" id="KW-1185">Reference proteome</keyword>
<dbReference type="EMBL" id="WUUU01000002">
    <property type="protein sequence ID" value="MXR19193.1"/>
    <property type="molecule type" value="Genomic_DNA"/>
</dbReference>
<dbReference type="Proteomes" id="UP000471521">
    <property type="component" value="Unassembled WGS sequence"/>
</dbReference>
<name>A0A6B0SI46_9EURY</name>
<dbReference type="AlphaFoldDB" id="A0A6B0SI46"/>
<evidence type="ECO:0000313" key="2">
    <source>
        <dbReference type="Proteomes" id="UP000471521"/>
    </source>
</evidence>
<dbReference type="RefSeq" id="WP_159524791.1">
    <property type="nucleotide sequence ID" value="NZ_WUUU01000002.1"/>
</dbReference>
<dbReference type="OrthoDB" id="253222at2157"/>